<feature type="transmembrane region" description="Helical" evidence="2">
    <location>
        <begin position="600"/>
        <end position="618"/>
    </location>
</feature>
<feature type="transmembrane region" description="Helical" evidence="2">
    <location>
        <begin position="438"/>
        <end position="460"/>
    </location>
</feature>
<feature type="transmembrane region" description="Helical" evidence="2">
    <location>
        <begin position="712"/>
        <end position="733"/>
    </location>
</feature>
<feature type="transmembrane region" description="Helical" evidence="2">
    <location>
        <begin position="204"/>
        <end position="223"/>
    </location>
</feature>
<feature type="transmembrane region" description="Helical" evidence="2">
    <location>
        <begin position="1040"/>
        <end position="1058"/>
    </location>
</feature>
<feature type="transmembrane region" description="Helical" evidence="2">
    <location>
        <begin position="683"/>
        <end position="706"/>
    </location>
</feature>
<reference evidence="3 4" key="1">
    <citation type="submission" date="2020-08" db="EMBL/GenBank/DDBJ databases">
        <title>Sequencing the genomes of 1000 actinobacteria strains.</title>
        <authorList>
            <person name="Klenk H.-P."/>
        </authorList>
    </citation>
    <scope>NUCLEOTIDE SEQUENCE [LARGE SCALE GENOMIC DNA]</scope>
    <source>
        <strain evidence="3 4">DSM 20146</strain>
    </source>
</reference>
<keyword evidence="2" id="KW-1133">Transmembrane helix</keyword>
<feature type="transmembrane region" description="Helical" evidence="2">
    <location>
        <begin position="146"/>
        <end position="167"/>
    </location>
</feature>
<keyword evidence="2" id="KW-0812">Transmembrane</keyword>
<feature type="transmembrane region" description="Helical" evidence="2">
    <location>
        <begin position="294"/>
        <end position="315"/>
    </location>
</feature>
<dbReference type="Proteomes" id="UP000538196">
    <property type="component" value="Unassembled WGS sequence"/>
</dbReference>
<feature type="transmembrane region" description="Helical" evidence="2">
    <location>
        <begin position="371"/>
        <end position="390"/>
    </location>
</feature>
<feature type="region of interest" description="Disordered" evidence="1">
    <location>
        <begin position="77"/>
        <end position="106"/>
    </location>
</feature>
<dbReference type="InterPro" id="IPR058062">
    <property type="entry name" value="SCO7613_C"/>
</dbReference>
<accession>A0A7W4UX21</accession>
<feature type="transmembrane region" description="Helical" evidence="2">
    <location>
        <begin position="654"/>
        <end position="671"/>
    </location>
</feature>
<protein>
    <submittedName>
        <fullName evidence="3">Uncharacterized protein</fullName>
    </submittedName>
</protein>
<feature type="transmembrane region" description="Helical" evidence="2">
    <location>
        <begin position="981"/>
        <end position="1001"/>
    </location>
</feature>
<feature type="transmembrane region" description="Helical" evidence="2">
    <location>
        <begin position="1007"/>
        <end position="1028"/>
    </location>
</feature>
<name>A0A7W4UX21_LEIAQ</name>
<feature type="transmembrane region" description="Helical" evidence="2">
    <location>
        <begin position="949"/>
        <end position="969"/>
    </location>
</feature>
<evidence type="ECO:0000313" key="3">
    <source>
        <dbReference type="EMBL" id="MBB2967171.1"/>
    </source>
</evidence>
<feature type="transmembrane region" description="Helical" evidence="2">
    <location>
        <begin position="550"/>
        <end position="568"/>
    </location>
</feature>
<feature type="transmembrane region" description="Helical" evidence="2">
    <location>
        <begin position="1128"/>
        <end position="1149"/>
    </location>
</feature>
<dbReference type="AlphaFoldDB" id="A0A7W4UX21"/>
<feature type="transmembrane region" description="Helical" evidence="2">
    <location>
        <begin position="630"/>
        <end position="648"/>
    </location>
</feature>
<dbReference type="EMBL" id="JACHVP010000001">
    <property type="protein sequence ID" value="MBB2967171.1"/>
    <property type="molecule type" value="Genomic_DNA"/>
</dbReference>
<evidence type="ECO:0000313" key="4">
    <source>
        <dbReference type="Proteomes" id="UP000538196"/>
    </source>
</evidence>
<evidence type="ECO:0000256" key="2">
    <source>
        <dbReference type="SAM" id="Phobius"/>
    </source>
</evidence>
<feature type="transmembrane region" description="Helical" evidence="2">
    <location>
        <begin position="1104"/>
        <end position="1122"/>
    </location>
</feature>
<proteinExistence type="predicted"/>
<sequence>MTDPTVTTSLSAHWTADAIDYLLGERACPRCARAVVENGSCPACGAEIDQESLAELRAASAAAAIALRRRQTVVDRLRTGATPTTGSAPAAGPTPWRAQPSAPDRPAAVQSAGRLSVQSVLSVAGAGLIAIASLVFAFLSPDLSDAAARSAVLALVAALFLTAGWALRRAGLAFSAETVGMLGLVFAVVTASSASALVPDGPATRVFAGVVLLACSAAALAGGRRVRLRSWVWGGAVGAALSPALILSALAGTEAAVAGSYAMGLSVAASGLVLHPLLSRLSPALGSPLRTERITVVVLQAGGAVVTALAVVVVQRFSADAVSIATLAALSVVCAGSARSAMPRIWSAAAGVFAVVAAVTVPLAVPPLAAGPWILPAAVLAGHAALLGIGRLPAVRGVDRAALIWASWAAARLTAVPAAYVVIPSLTRTDRAPASDDVTASVAAAIVALAIAALAGAVRGRTRPSMAIPDRVVASASLSLVVIIAATGWDLPEPVSSAAALLAGASLMFLAKRWAPLRAAGDAVFAGPVLAGHVLLVSAAATAFAADWSLLVVGVGAVGATVLASTLAPPRARPAYIAVGVLYAMVVLVSALVRLTGLDVTAALCVAVTAGVLAAFVATGSRRIGNADWIAFLGSAAAPFLVTVGLVLVERTAWTALPTSASVALSAVVLTERSRPVPVWLRCLAAALIVPGLAVIVVTLGAQVLPMSGSPITLPIIAALVAVAVTSGERLAALLERRRVTHIPAIRLSGEAASLFTGMIAVLLAFARPAAGPGIAAVVLLLLGLGGIAMARIAHRGWGWWITGAAWAGALWSLLGLLGVPVLEAYLAPPALAALVVGIAASARGRRGLPLFAVGAGALIAPSLLALVLTGSATPSGTDGGAQPAIPWRTDLLLLSATALWALPLALRRTRWSDGVRPLSPASAVAAMVAATAGSVQALRYGLGVDTAAVPAMLVILPVVAYSVPAAALAAGAGRELTRVAAGRALFVPAIVLLVVGPLTANRSDPLPLVLLSVLAACLLAGMVTTAVRGLRGPTRLPPVWVWFAAAWALSVAAWSTRELRVEAFSLPLGAALLAAGVIALRAPAPGPGAVATPTSWPAGFRSSWALLAPGLAVLLAPSVTATGTDPVTWRAVLVMAIALVCILAGSLLRLAAPFVLGLIVLPIENVVVFTVQIGRSIEAMPWWITLAAAGAVLLALAVTAERRSSGPRSPLARIRDLR</sequence>
<organism evidence="3 4">
    <name type="scientific">Leifsonia aquatica</name>
    <name type="common">Corynebacterium aquaticum</name>
    <dbReference type="NCBI Taxonomy" id="144185"/>
    <lineage>
        <taxon>Bacteria</taxon>
        <taxon>Bacillati</taxon>
        <taxon>Actinomycetota</taxon>
        <taxon>Actinomycetes</taxon>
        <taxon>Micrococcales</taxon>
        <taxon>Microbacteriaceae</taxon>
        <taxon>Leifsonia</taxon>
    </lineage>
</organism>
<feature type="transmembrane region" description="Helical" evidence="2">
    <location>
        <begin position="745"/>
        <end position="767"/>
    </location>
</feature>
<keyword evidence="2" id="KW-0472">Membrane</keyword>
<feature type="transmembrane region" description="Helical" evidence="2">
    <location>
        <begin position="120"/>
        <end position="140"/>
    </location>
</feature>
<gene>
    <name evidence="3" type="ORF">FHX33_001903</name>
</gene>
<feature type="transmembrane region" description="Helical" evidence="2">
    <location>
        <begin position="850"/>
        <end position="874"/>
    </location>
</feature>
<evidence type="ECO:0000256" key="1">
    <source>
        <dbReference type="SAM" id="MobiDB-lite"/>
    </source>
</evidence>
<dbReference type="RefSeq" id="WP_183428389.1">
    <property type="nucleotide sequence ID" value="NZ_JACHVP010000001.1"/>
</dbReference>
<feature type="transmembrane region" description="Helical" evidence="2">
    <location>
        <begin position="402"/>
        <end position="423"/>
    </location>
</feature>
<feature type="transmembrane region" description="Helical" evidence="2">
    <location>
        <begin position="495"/>
        <end position="511"/>
    </location>
</feature>
<feature type="transmembrane region" description="Helical" evidence="2">
    <location>
        <begin position="523"/>
        <end position="544"/>
    </location>
</feature>
<feature type="transmembrane region" description="Helical" evidence="2">
    <location>
        <begin position="773"/>
        <end position="791"/>
    </location>
</feature>
<dbReference type="NCBIfam" id="NF047321">
    <property type="entry name" value="SCO7613_CTERM"/>
    <property type="match status" value="1"/>
</dbReference>
<feature type="transmembrane region" description="Helical" evidence="2">
    <location>
        <begin position="256"/>
        <end position="274"/>
    </location>
</feature>
<feature type="compositionally biased region" description="Low complexity" evidence="1">
    <location>
        <begin position="79"/>
        <end position="95"/>
    </location>
</feature>
<feature type="transmembrane region" description="Helical" evidence="2">
    <location>
        <begin position="179"/>
        <end position="198"/>
    </location>
</feature>
<feature type="transmembrane region" description="Helical" evidence="2">
    <location>
        <begin position="1156"/>
        <end position="1175"/>
    </location>
</feature>
<keyword evidence="4" id="KW-1185">Reference proteome</keyword>
<feature type="transmembrane region" description="Helical" evidence="2">
    <location>
        <begin position="1181"/>
        <end position="1201"/>
    </location>
</feature>
<feature type="transmembrane region" description="Helical" evidence="2">
    <location>
        <begin position="321"/>
        <end position="338"/>
    </location>
</feature>
<feature type="transmembrane region" description="Helical" evidence="2">
    <location>
        <begin position="1064"/>
        <end position="1083"/>
    </location>
</feature>
<feature type="transmembrane region" description="Helical" evidence="2">
    <location>
        <begin position="919"/>
        <end position="943"/>
    </location>
</feature>
<feature type="transmembrane region" description="Helical" evidence="2">
    <location>
        <begin position="575"/>
        <end position="594"/>
    </location>
</feature>
<feature type="transmembrane region" description="Helical" evidence="2">
    <location>
        <begin position="345"/>
        <end position="365"/>
    </location>
</feature>
<feature type="transmembrane region" description="Helical" evidence="2">
    <location>
        <begin position="230"/>
        <end position="250"/>
    </location>
</feature>
<feature type="transmembrane region" description="Helical" evidence="2">
    <location>
        <begin position="798"/>
        <end position="820"/>
    </location>
</feature>
<feature type="transmembrane region" description="Helical" evidence="2">
    <location>
        <begin position="472"/>
        <end position="489"/>
    </location>
</feature>
<comment type="caution">
    <text evidence="3">The sequence shown here is derived from an EMBL/GenBank/DDBJ whole genome shotgun (WGS) entry which is preliminary data.</text>
</comment>
<feature type="transmembrane region" description="Helical" evidence="2">
    <location>
        <begin position="826"/>
        <end position="843"/>
    </location>
</feature>
<feature type="transmembrane region" description="Helical" evidence="2">
    <location>
        <begin position="886"/>
        <end position="907"/>
    </location>
</feature>